<reference evidence="2 4" key="1">
    <citation type="submission" date="2016-03" db="EMBL/GenBank/DDBJ databases">
        <title>Draft genome sequence of the Vibrio tubiashii subs. europaeus.</title>
        <authorList>
            <person name="Spinard E."/>
            <person name="Dubert J."/>
            <person name="Nelson D.R."/>
            <person name="Barja J.L."/>
        </authorList>
    </citation>
    <scope>NUCLEOTIDE SEQUENCE [LARGE SCALE GENOMIC DNA]</scope>
    <source>
        <strain evidence="4">PP-638</strain>
        <strain evidence="2">PP2-638</strain>
    </source>
</reference>
<evidence type="ECO:0000313" key="3">
    <source>
        <dbReference type="EMBL" id="QJY37764.1"/>
    </source>
</evidence>
<protein>
    <submittedName>
        <fullName evidence="1">Glycosyltransferase</fullName>
    </submittedName>
</protein>
<evidence type="ECO:0000313" key="5">
    <source>
        <dbReference type="Proteomes" id="UP000501443"/>
    </source>
</evidence>
<evidence type="ECO:0000313" key="1">
    <source>
        <dbReference type="EMBL" id="MDC5743138.1"/>
    </source>
</evidence>
<evidence type="ECO:0000313" key="4">
    <source>
        <dbReference type="Proteomes" id="UP000094761"/>
    </source>
</evidence>
<reference evidence="1" key="3">
    <citation type="submission" date="2022-11" db="EMBL/GenBank/DDBJ databases">
        <title>Role of the vibriolysin VemA secreted by the emergent pathogen Vibrio europaeus in the colonization of Manila clam mucus.</title>
        <authorList>
            <person name="Martinez C."/>
            <person name="Rodriguez S."/>
            <person name="Vences A."/>
            <person name="Barja J.L."/>
            <person name="Toranzo A.E."/>
            <person name="Dubert J."/>
        </authorList>
    </citation>
    <scope>NUCLEOTIDE SEQUENCE</scope>
    <source>
        <strain evidence="1">3454</strain>
    </source>
</reference>
<dbReference type="GeneID" id="78076630"/>
<dbReference type="RefSeq" id="WP_069667777.1">
    <property type="nucleotide sequence ID" value="NZ_CP053541.1"/>
</dbReference>
<keyword evidence="6" id="KW-1185">Reference proteome</keyword>
<gene>
    <name evidence="2" type="ORF">AZ468_13020</name>
    <name evidence="3" type="ORF">HOO69_14805</name>
    <name evidence="1" type="ORF">OPW20_24055</name>
</gene>
<reference evidence="3 5" key="2">
    <citation type="submission" date="2020-05" db="EMBL/GenBank/DDBJ databases">
        <title>First description outside Europe of the emergent pathogen for shellfish aquaculture Vibrio europaeus.</title>
        <authorList>
            <person name="Dubert J."/>
            <person name="Rojas R."/>
        </authorList>
    </citation>
    <scope>NUCLEOTIDE SEQUENCE [LARGE SCALE GENOMIC DNA]</scope>
    <source>
        <strain evidence="3 5">NPI-1</strain>
    </source>
</reference>
<dbReference type="Proteomes" id="UP000501443">
    <property type="component" value="Chromosome 1"/>
</dbReference>
<evidence type="ECO:0000313" key="6">
    <source>
        <dbReference type="Proteomes" id="UP001150001"/>
    </source>
</evidence>
<name>A0A178J9J4_9VIBR</name>
<dbReference type="SUPFAM" id="SSF53756">
    <property type="entry name" value="UDP-Glycosyltransferase/glycogen phosphorylase"/>
    <property type="match status" value="1"/>
</dbReference>
<dbReference type="EMBL" id="CP053541">
    <property type="protein sequence ID" value="QJY37764.1"/>
    <property type="molecule type" value="Genomic_DNA"/>
</dbReference>
<dbReference type="OrthoDB" id="7107883at2"/>
<dbReference type="EMBL" id="LUAX01000004">
    <property type="protein sequence ID" value="OAM98904.1"/>
    <property type="molecule type" value="Genomic_DNA"/>
</dbReference>
<dbReference type="Proteomes" id="UP001150001">
    <property type="component" value="Unassembled WGS sequence"/>
</dbReference>
<organism evidence="2 4">
    <name type="scientific">Vibrio europaeus</name>
    <dbReference type="NCBI Taxonomy" id="300876"/>
    <lineage>
        <taxon>Bacteria</taxon>
        <taxon>Pseudomonadati</taxon>
        <taxon>Pseudomonadota</taxon>
        <taxon>Gammaproteobacteria</taxon>
        <taxon>Vibrionales</taxon>
        <taxon>Vibrionaceae</taxon>
        <taxon>Vibrio</taxon>
        <taxon>Vibrio oreintalis group</taxon>
    </lineage>
</organism>
<accession>A0A178J9J4</accession>
<evidence type="ECO:0000313" key="2">
    <source>
        <dbReference type="EMBL" id="OAM98904.1"/>
    </source>
</evidence>
<dbReference type="EMBL" id="JAPFIT010000032">
    <property type="protein sequence ID" value="MDC5743138.1"/>
    <property type="molecule type" value="Genomic_DNA"/>
</dbReference>
<sequence>MSKYLVIASPSIGGAERRFFDIFKSMIKNKEDIYLVAPSLLLQKLDNNYKLNEKIISIELTRWSYVLFCFKFYLGVVCKSSKGDTFHYPLNPPFFLHYFPVRKYSISYCYCYAKPKISLKSIGLSLQRIAGVFASRVDVLSPAVYDEIKTSDKKFSLTPGGSFVDATDFNTNGKKNDVAIISRLEHGKGIDTYIRIVGMLKSAELDLELPLPKFRIYGEGSMKSWVEKEVSHLSNKGVEITYHGFATPQQILSESGVVFSLQTTTNYPSRVVVESLLSGSQVIVLNSGDTQEFGQTVGLHYLNEDLSNLVEVFNAVSIEKMLPGLKKDISELAKAKFYSPSYLEYYKRVMA</sequence>
<dbReference type="AlphaFoldDB" id="A0A178J9J4"/>
<dbReference type="Gene3D" id="3.40.50.2000">
    <property type="entry name" value="Glycogen Phosphorylase B"/>
    <property type="match status" value="1"/>
</dbReference>
<dbReference type="Proteomes" id="UP000094761">
    <property type="component" value="Unassembled WGS sequence"/>
</dbReference>
<proteinExistence type="predicted"/>